<dbReference type="InterPro" id="IPR033399">
    <property type="entry name" value="TP_0789-like"/>
</dbReference>
<proteinExistence type="predicted"/>
<dbReference type="InterPro" id="IPR004869">
    <property type="entry name" value="MMPL_dom"/>
</dbReference>
<feature type="domain" description="SSD" evidence="7">
    <location>
        <begin position="637"/>
        <end position="766"/>
    </location>
</feature>
<dbReference type="OrthoDB" id="9803781at2"/>
<feature type="transmembrane region" description="Helical" evidence="6">
    <location>
        <begin position="21"/>
        <end position="40"/>
    </location>
</feature>
<dbReference type="STRING" id="637679.GCA_001550055_01589"/>
<evidence type="ECO:0000313" key="8">
    <source>
        <dbReference type="EMBL" id="SDE70895.1"/>
    </source>
</evidence>
<evidence type="ECO:0000313" key="9">
    <source>
        <dbReference type="Proteomes" id="UP000183685"/>
    </source>
</evidence>
<keyword evidence="5 6" id="KW-0472">Membrane</keyword>
<dbReference type="GO" id="GO:0005886">
    <property type="term" value="C:plasma membrane"/>
    <property type="evidence" value="ECO:0007669"/>
    <property type="project" value="UniProtKB-SubCell"/>
</dbReference>
<protein>
    <recommendedName>
        <fullName evidence="7">SSD domain-containing protein</fullName>
    </recommendedName>
</protein>
<feature type="transmembrane region" description="Helical" evidence="6">
    <location>
        <begin position="741"/>
        <end position="763"/>
    </location>
</feature>
<comment type="subcellular location">
    <subcellularLocation>
        <location evidence="1">Cell membrane</location>
        <topology evidence="1">Multi-pass membrane protein</topology>
    </subcellularLocation>
</comment>
<feature type="transmembrane region" description="Helical" evidence="6">
    <location>
        <begin position="640"/>
        <end position="664"/>
    </location>
</feature>
<dbReference type="PROSITE" id="PS50156">
    <property type="entry name" value="SSD"/>
    <property type="match status" value="2"/>
</dbReference>
<keyword evidence="9" id="KW-1185">Reference proteome</keyword>
<keyword evidence="2" id="KW-1003">Cell membrane</keyword>
<reference evidence="8 9" key="1">
    <citation type="submission" date="2016-10" db="EMBL/GenBank/DDBJ databases">
        <authorList>
            <person name="de Groot N.N."/>
        </authorList>
    </citation>
    <scope>NUCLEOTIDE SEQUENCE [LARGE SCALE GENOMIC DNA]</scope>
    <source>
        <strain evidence="8 9">CGMCC 1.9109</strain>
    </source>
</reference>
<evidence type="ECO:0000256" key="3">
    <source>
        <dbReference type="ARBA" id="ARBA00022692"/>
    </source>
</evidence>
<dbReference type="Gene3D" id="2.50.20.10">
    <property type="entry name" value="Lipoprotein localisation LolA/LolB/LppX"/>
    <property type="match status" value="1"/>
</dbReference>
<evidence type="ECO:0000256" key="2">
    <source>
        <dbReference type="ARBA" id="ARBA00022475"/>
    </source>
</evidence>
<feature type="transmembrane region" description="Helical" evidence="6">
    <location>
        <begin position="615"/>
        <end position="633"/>
    </location>
</feature>
<evidence type="ECO:0000256" key="4">
    <source>
        <dbReference type="ARBA" id="ARBA00022989"/>
    </source>
</evidence>
<organism evidence="8 9">
    <name type="scientific">Kordiimonas lacus</name>
    <dbReference type="NCBI Taxonomy" id="637679"/>
    <lineage>
        <taxon>Bacteria</taxon>
        <taxon>Pseudomonadati</taxon>
        <taxon>Pseudomonadota</taxon>
        <taxon>Alphaproteobacteria</taxon>
        <taxon>Kordiimonadales</taxon>
        <taxon>Kordiimonadaceae</taxon>
        <taxon>Kordiimonas</taxon>
    </lineage>
</organism>
<feature type="transmembrane region" description="Helical" evidence="6">
    <location>
        <begin position="784"/>
        <end position="803"/>
    </location>
</feature>
<keyword evidence="3 6" id="KW-0812">Transmembrane</keyword>
<feature type="transmembrane region" description="Helical" evidence="6">
    <location>
        <begin position="349"/>
        <end position="377"/>
    </location>
</feature>
<feature type="transmembrane region" description="Helical" evidence="6">
    <location>
        <begin position="325"/>
        <end position="343"/>
    </location>
</feature>
<dbReference type="Pfam" id="PF17131">
    <property type="entry name" value="LolA_like"/>
    <property type="match status" value="1"/>
</dbReference>
<dbReference type="PANTHER" id="PTHR33406">
    <property type="entry name" value="MEMBRANE PROTEIN MJ1562-RELATED"/>
    <property type="match status" value="1"/>
</dbReference>
<feature type="transmembrane region" description="Helical" evidence="6">
    <location>
        <begin position="224"/>
        <end position="241"/>
    </location>
</feature>
<dbReference type="CDD" id="cd16329">
    <property type="entry name" value="LolA_like"/>
    <property type="match status" value="1"/>
</dbReference>
<dbReference type="Pfam" id="PF03176">
    <property type="entry name" value="MMPL"/>
    <property type="match status" value="2"/>
</dbReference>
<feature type="transmembrane region" description="Helical" evidence="6">
    <location>
        <begin position="708"/>
        <end position="729"/>
    </location>
</feature>
<dbReference type="PANTHER" id="PTHR33406:SF13">
    <property type="entry name" value="MEMBRANE PROTEIN YDFJ"/>
    <property type="match status" value="1"/>
</dbReference>
<sequence length="1055" mass="116474">MIPHLPKTEAFFTWLTNWPKTVLILSLLTIAAIGSFVPQIHKDTSSDAFIAKDDPVLIYREHVRKTFGLEDPIVVAVINNGENGVFTPESLSLVAEITETVSKLANVDPDRVTSLATESNIVGTFDGMEVTDLFDPFPNTQAHADRIKAAVEDFPLYQGSLVSRDGSTTLIVAELIDQEIAKDTYREIMKLVADMPKVGGDIHVAGEGAISGYLATYIDNDAKTLNPLAGIVITLVLFVAFRTIAGTLLPNVIVMGTVAAAFGFMAAFDISFYVITNGLATILIGIAVADSIHILSQVYEERVRMPDASRQEVAVRAMGKMWKPVTLTSITTIAGFVGLWLGAEMPPMKYFGLFAAVGVAAAWVYSMTFLPAAITYFKLKPSKLFTGANTNDRYGESLKRIGGAALKSPKLTLAVTLLIAILGVAGTSKVLVQEAQIENFQIDEPLYIADKAINQRMDGTYFLDVAIETTEVEALYQPRHLKRIEALQAYVESIPAVQGSTSVVDYIKQMHKAVNENQQAYYSIPDDPDLVAQLFFLYSASGDPTDFEEEVDYDYQRANVRFNLPTADYQLLTKIVPQIQSYVDQEFNTNEIKANLSGRVAVNHKWLKTISDNHVKSLTLSLLFVFIAAVLVFRSFIAGLFSLIPVVMALLLVYAVMGFSTIWLGVGTSMFAAIAIGLGIDFAIHTLDRMKELIMTRTGSYDDRMADLFPSTGRALFFNFAALGLGFAVLTTSEVPPLIRFGFLVMTAVSASFLAGLTILPVLGKVLRPAFLFTEVDANNKRRLVGATASTLVAATLATWLLVGEGADADDVLPDADALIASVNARDEGQWVSRNLKMELIDKRGKTRTRDTIGYRRYFDTEKRTVLFYLAPSSVKGTGFLTYDYPEAGRDDDQWLYLPALRKIRRISASDRGDYFLGTDLSYEDIKKESKVAAEDYSFNTLGAETVDGFETVLVEGVPVSDDIAKELGYGRVLWRIDPTIMMSRKVEMWDINGNPLKTIHNKDIHQVDGIWTTHSIMVENHKTGHQTNFTFSDVDYKNEVAEKMFEQRSLKRGK</sequence>
<dbReference type="Proteomes" id="UP000183685">
    <property type="component" value="Unassembled WGS sequence"/>
</dbReference>
<feature type="transmembrane region" description="Helical" evidence="6">
    <location>
        <begin position="411"/>
        <end position="432"/>
    </location>
</feature>
<accession>A0A1G7F5M9</accession>
<evidence type="ECO:0000256" key="5">
    <source>
        <dbReference type="ARBA" id="ARBA00023136"/>
    </source>
</evidence>
<keyword evidence="4 6" id="KW-1133">Transmembrane helix</keyword>
<dbReference type="EMBL" id="FNAK01000009">
    <property type="protein sequence ID" value="SDE70895.1"/>
    <property type="molecule type" value="Genomic_DNA"/>
</dbReference>
<dbReference type="AlphaFoldDB" id="A0A1G7F5M9"/>
<name>A0A1G7F5M9_9PROT</name>
<evidence type="ECO:0000256" key="6">
    <source>
        <dbReference type="SAM" id="Phobius"/>
    </source>
</evidence>
<feature type="transmembrane region" description="Helical" evidence="6">
    <location>
        <begin position="248"/>
        <end position="268"/>
    </location>
</feature>
<evidence type="ECO:0000256" key="1">
    <source>
        <dbReference type="ARBA" id="ARBA00004651"/>
    </source>
</evidence>
<evidence type="ECO:0000259" key="7">
    <source>
        <dbReference type="PROSITE" id="PS50156"/>
    </source>
</evidence>
<dbReference type="RefSeq" id="WP_068303565.1">
    <property type="nucleotide sequence ID" value="NZ_FNAK01000009.1"/>
</dbReference>
<dbReference type="SUPFAM" id="SSF82866">
    <property type="entry name" value="Multidrug efflux transporter AcrB transmembrane domain"/>
    <property type="match status" value="2"/>
</dbReference>
<feature type="transmembrane region" description="Helical" evidence="6">
    <location>
        <begin position="274"/>
        <end position="295"/>
    </location>
</feature>
<dbReference type="InterPro" id="IPR050545">
    <property type="entry name" value="Mycobact_MmpL"/>
</dbReference>
<dbReference type="InterPro" id="IPR000731">
    <property type="entry name" value="SSD"/>
</dbReference>
<dbReference type="Gene3D" id="1.20.1640.10">
    <property type="entry name" value="Multidrug efflux transporter AcrB transmembrane domain"/>
    <property type="match status" value="2"/>
</dbReference>
<feature type="domain" description="SSD" evidence="7">
    <location>
        <begin position="252"/>
        <end position="376"/>
    </location>
</feature>
<gene>
    <name evidence="8" type="ORF">SAMN04488071_3617</name>
</gene>